<reference evidence="5" key="1">
    <citation type="submission" date="2017-05" db="EMBL/GenBank/DDBJ databases">
        <title>Dechlorination kinetics govern the competition between two new strains of the genus Sulfurospirillum.</title>
        <authorList>
            <person name="Buttet G.F."/>
            <person name="Murray A.M."/>
            <person name="Goris T."/>
            <person name="Burion M."/>
            <person name="Lin B."/>
            <person name="Rolle M."/>
            <person name="Maillard J."/>
        </authorList>
    </citation>
    <scope>NUCLEOTIDE SEQUENCE [LARGE SCALE GENOMIC DNA]</scope>
    <source>
        <strain evidence="5">SL2-1</strain>
    </source>
</reference>
<dbReference type="GO" id="GO:0016491">
    <property type="term" value="F:oxidoreductase activity"/>
    <property type="evidence" value="ECO:0007669"/>
    <property type="project" value="UniProtKB-KW"/>
</dbReference>
<comment type="similarity">
    <text evidence="1 3">Belongs to the short-chain dehydrogenases/reductases (SDR) family.</text>
</comment>
<evidence type="ECO:0000313" key="4">
    <source>
        <dbReference type="EMBL" id="ARU49902.1"/>
    </source>
</evidence>
<dbReference type="Pfam" id="PF00106">
    <property type="entry name" value="adh_short"/>
    <property type="match status" value="1"/>
</dbReference>
<dbReference type="PRINTS" id="PR00081">
    <property type="entry name" value="GDHRDH"/>
</dbReference>
<dbReference type="InterPro" id="IPR036291">
    <property type="entry name" value="NAD(P)-bd_dom_sf"/>
</dbReference>
<dbReference type="KEGG" id="suls:Sdiek1_2754"/>
<gene>
    <name evidence="4" type="ORF">Sdiek1_2754</name>
</gene>
<keyword evidence="5" id="KW-1185">Reference proteome</keyword>
<name>A0A1Y0HP48_9BACT</name>
<protein>
    <submittedName>
        <fullName evidence="4">Oxidoreductase</fullName>
        <ecNumber evidence="4">1.-.-.-</ecNumber>
    </submittedName>
</protein>
<dbReference type="OrthoDB" id="5354363at2"/>
<evidence type="ECO:0000256" key="3">
    <source>
        <dbReference type="RuleBase" id="RU000363"/>
    </source>
</evidence>
<dbReference type="InterPro" id="IPR002347">
    <property type="entry name" value="SDR_fam"/>
</dbReference>
<dbReference type="PRINTS" id="PR00080">
    <property type="entry name" value="SDRFAMILY"/>
</dbReference>
<dbReference type="EMBL" id="CP021416">
    <property type="protein sequence ID" value="ARU49902.1"/>
    <property type="molecule type" value="Genomic_DNA"/>
</dbReference>
<dbReference type="CDD" id="cd05374">
    <property type="entry name" value="17beta-HSD-like_SDR_c"/>
    <property type="match status" value="1"/>
</dbReference>
<dbReference type="InterPro" id="IPR020904">
    <property type="entry name" value="Sc_DH/Rdtase_CS"/>
</dbReference>
<dbReference type="PROSITE" id="PS00061">
    <property type="entry name" value="ADH_SHORT"/>
    <property type="match status" value="1"/>
</dbReference>
<sequence length="276" mass="30385">MKTQTILITGCSSGIGYTCAHGLKKLGYTVFATCRKDEDVKRLQAEGLNTCKLDLCDSSSLHVALAWMLSQTGGRIDILFNNASFGQPGAVEDLKRDVLREQFETNVFGTVELTNLVLPYMRKQGHGRIIFNSSILGFVAMSYRGAYNASKFAIEGLADTLRLELHGSGVDVVLIEPGPIRSNFRKNALAKFLANIDQERSAHKAIYEKTLGRLQKNGDSAFTLGAEAVLKVLVEAMESAKPKFRYPVTFPTKLFTILKRILPTCIMDSIARKAGE</sequence>
<evidence type="ECO:0000256" key="2">
    <source>
        <dbReference type="ARBA" id="ARBA00023002"/>
    </source>
</evidence>
<dbReference type="AlphaFoldDB" id="A0A1Y0HP48"/>
<accession>A0A1Y0HP48</accession>
<evidence type="ECO:0000313" key="5">
    <source>
        <dbReference type="Proteomes" id="UP000196005"/>
    </source>
</evidence>
<dbReference type="PANTHER" id="PTHR44169">
    <property type="entry name" value="NADPH-DEPENDENT 1-ACYLDIHYDROXYACETONE PHOSPHATE REDUCTASE"/>
    <property type="match status" value="1"/>
</dbReference>
<dbReference type="Gene3D" id="3.40.50.720">
    <property type="entry name" value="NAD(P)-binding Rossmann-like Domain"/>
    <property type="match status" value="1"/>
</dbReference>
<proteinExistence type="inferred from homology"/>
<dbReference type="PANTHER" id="PTHR44169:SF6">
    <property type="entry name" value="NADPH-DEPENDENT 1-ACYLDIHYDROXYACETONE PHOSPHATE REDUCTASE"/>
    <property type="match status" value="1"/>
</dbReference>
<dbReference type="SUPFAM" id="SSF51735">
    <property type="entry name" value="NAD(P)-binding Rossmann-fold domains"/>
    <property type="match status" value="1"/>
</dbReference>
<organism evidence="4 5">
    <name type="scientific">Sulfurospirillum diekertiae</name>
    <dbReference type="NCBI Taxonomy" id="1854492"/>
    <lineage>
        <taxon>Bacteria</taxon>
        <taxon>Pseudomonadati</taxon>
        <taxon>Campylobacterota</taxon>
        <taxon>Epsilonproteobacteria</taxon>
        <taxon>Campylobacterales</taxon>
        <taxon>Sulfurospirillaceae</taxon>
        <taxon>Sulfurospirillum</taxon>
    </lineage>
</organism>
<dbReference type="RefSeq" id="WP_087439575.1">
    <property type="nucleotide sequence ID" value="NZ_CP021416.1"/>
</dbReference>
<dbReference type="Proteomes" id="UP000196005">
    <property type="component" value="Chromosome"/>
</dbReference>
<keyword evidence="2 4" id="KW-0560">Oxidoreductase</keyword>
<dbReference type="EC" id="1.-.-.-" evidence="4"/>
<evidence type="ECO:0000256" key="1">
    <source>
        <dbReference type="ARBA" id="ARBA00006484"/>
    </source>
</evidence>